<dbReference type="KEGG" id="mbrn:90967659"/>
<protein>
    <submittedName>
        <fullName evidence="1">Uncharacterized protein</fullName>
    </submittedName>
</protein>
<reference evidence="1 2" key="1">
    <citation type="submission" date="2020-07" db="EMBL/GenBank/DDBJ databases">
        <title>Telomere length de novo assembly of all 7 chromosomes of the fungus, Metarhizium brunneum, using a novel assembly pipeline.</title>
        <authorList>
            <person name="Saud z."/>
            <person name="Kortsinoglou A."/>
            <person name="Kouvelis V.N."/>
            <person name="Butt T.M."/>
        </authorList>
    </citation>
    <scope>NUCLEOTIDE SEQUENCE [LARGE SCALE GENOMIC DNA]</scope>
    <source>
        <strain evidence="1 2">4556</strain>
    </source>
</reference>
<dbReference type="AlphaFoldDB" id="A0A7D5YZ82"/>
<dbReference type="GeneID" id="90967659"/>
<evidence type="ECO:0000313" key="1">
    <source>
        <dbReference type="EMBL" id="QLI68205.1"/>
    </source>
</evidence>
<accession>A0A7D5YZ82</accession>
<proteinExistence type="predicted"/>
<organism evidence="1 2">
    <name type="scientific">Metarhizium brunneum</name>
    <dbReference type="NCBI Taxonomy" id="500148"/>
    <lineage>
        <taxon>Eukaryota</taxon>
        <taxon>Fungi</taxon>
        <taxon>Dikarya</taxon>
        <taxon>Ascomycota</taxon>
        <taxon>Pezizomycotina</taxon>
        <taxon>Sordariomycetes</taxon>
        <taxon>Hypocreomycetidae</taxon>
        <taxon>Hypocreales</taxon>
        <taxon>Clavicipitaceae</taxon>
        <taxon>Metarhizium</taxon>
    </lineage>
</organism>
<dbReference type="EMBL" id="CP058933">
    <property type="protein sequence ID" value="QLI68205.1"/>
    <property type="molecule type" value="Genomic_DNA"/>
</dbReference>
<gene>
    <name evidence="1" type="ORF">G6M90_00g039640</name>
</gene>
<sequence length="119" mass="13123">MIIGSAAIFTANQTSDPCFYNAEGDVAFHFTRVGTLSDGQPRNPCFMIARQDRQHHWYWTVERLPKAAVPFVVEASSLPARPGRPVRVARNEDLTHAKKIACDQPGAQFGAQSTFFGTA</sequence>
<dbReference type="Proteomes" id="UP000510686">
    <property type="component" value="Chromosome 2"/>
</dbReference>
<evidence type="ECO:0000313" key="2">
    <source>
        <dbReference type="Proteomes" id="UP000510686"/>
    </source>
</evidence>
<keyword evidence="2" id="KW-1185">Reference proteome</keyword>
<name>A0A7D5YZ82_9HYPO</name>
<dbReference type="RefSeq" id="XP_065986532.1">
    <property type="nucleotide sequence ID" value="XM_066130259.1"/>
</dbReference>